<gene>
    <name evidence="3" type="ORF">X797_000233</name>
</gene>
<evidence type="ECO:0000256" key="1">
    <source>
        <dbReference type="SAM" id="MobiDB-lite"/>
    </source>
</evidence>
<dbReference type="HOGENOM" id="CLU_049618_0_0_1"/>
<reference evidence="3 4" key="1">
    <citation type="submission" date="2014-02" db="EMBL/GenBank/DDBJ databases">
        <title>The genome sequence of the entomopathogenic fungus Metarhizium robertsii ARSEF 2575.</title>
        <authorList>
            <person name="Giuliano Garisto Donzelli B."/>
            <person name="Roe B.A."/>
            <person name="Macmil S.L."/>
            <person name="Krasnoff S.B."/>
            <person name="Gibson D.M."/>
        </authorList>
    </citation>
    <scope>NUCLEOTIDE SEQUENCE [LARGE SCALE GENOMIC DNA]</scope>
    <source>
        <strain evidence="3 4">ARSEF 2575</strain>
    </source>
</reference>
<feature type="compositionally biased region" description="Polar residues" evidence="1">
    <location>
        <begin position="55"/>
        <end position="68"/>
    </location>
</feature>
<evidence type="ECO:0000313" key="4">
    <source>
        <dbReference type="Proteomes" id="UP000030151"/>
    </source>
</evidence>
<dbReference type="EMBL" id="JELW01000001">
    <property type="protein sequence ID" value="EXV05518.1"/>
    <property type="molecule type" value="Genomic_DNA"/>
</dbReference>
<dbReference type="InterPro" id="IPR031359">
    <property type="entry name" value="NACHT_N"/>
</dbReference>
<feature type="compositionally biased region" description="Polar residues" evidence="1">
    <location>
        <begin position="26"/>
        <end position="47"/>
    </location>
</feature>
<comment type="caution">
    <text evidence="3">The sequence shown here is derived from an EMBL/GenBank/DDBJ whole genome shotgun (WGS) entry which is preliminary data.</text>
</comment>
<protein>
    <recommendedName>
        <fullName evidence="2">NWD NACHT-NTPase N-terminal domain-containing protein</fullName>
    </recommendedName>
</protein>
<proteinExistence type="predicted"/>
<evidence type="ECO:0000259" key="2">
    <source>
        <dbReference type="Pfam" id="PF17100"/>
    </source>
</evidence>
<dbReference type="OrthoDB" id="4919232at2759"/>
<dbReference type="Pfam" id="PF17100">
    <property type="entry name" value="NACHT_N"/>
    <property type="match status" value="1"/>
</dbReference>
<feature type="region of interest" description="Disordered" evidence="1">
    <location>
        <begin position="17"/>
        <end position="76"/>
    </location>
</feature>
<feature type="domain" description="NWD NACHT-NTPase N-terminal" evidence="2">
    <location>
        <begin position="87"/>
        <end position="298"/>
    </location>
</feature>
<dbReference type="eggNOG" id="KOG4177">
    <property type="taxonomic scope" value="Eukaryota"/>
</dbReference>
<name>A0A0A1V7J8_9HYPO</name>
<accession>A0A0A1V7J8</accession>
<organism evidence="3 4">
    <name type="scientific">Metarhizium robertsii</name>
    <dbReference type="NCBI Taxonomy" id="568076"/>
    <lineage>
        <taxon>Eukaryota</taxon>
        <taxon>Fungi</taxon>
        <taxon>Dikarya</taxon>
        <taxon>Ascomycota</taxon>
        <taxon>Pezizomycotina</taxon>
        <taxon>Sordariomycetes</taxon>
        <taxon>Hypocreomycetidae</taxon>
        <taxon>Hypocreales</taxon>
        <taxon>Clavicipitaceae</taxon>
        <taxon>Metarhizium</taxon>
    </lineage>
</organism>
<dbReference type="AlphaFoldDB" id="A0A0A1V7J8"/>
<sequence length="352" mass="39029">MVMDKLHDHLSNTSTIKKLVGRLRGNSVSMPSTPQRDDGYTSSSSRAPSFRIRTPQISRSPDSHCSSSTKKRGKNGHCARDAQLALELWNDAYDALRDDPSCTGLVIAYENIISQELPDHLKMGGLNSSFHGKPADQRLELLTAITAAGLEKGRSSKNSQAENSAKVVLDAVRDRVASVVAEYHAASVAWAGFCTLTPLLLNPIVNQKDFRKGLVHVVGRISWYMHLAELLRANSWGAEHQFREQQYAVRERLVNLYQKVLELEMNCVCATASAWNTAAKNVVGWNTLDKVVKNLLDMDAQVVEIVEKHCAERTRETLLQEYLDLDMSWTAGGEVIVESTTSHPMQMAQVVG</sequence>
<dbReference type="Proteomes" id="UP000030151">
    <property type="component" value="Unassembled WGS sequence"/>
</dbReference>
<evidence type="ECO:0000313" key="3">
    <source>
        <dbReference type="EMBL" id="EXV05518.1"/>
    </source>
</evidence>